<name>A0A9X9N9E8_9CAUD</name>
<keyword evidence="2" id="KW-1185">Reference proteome</keyword>
<dbReference type="KEGG" id="vg:80831556"/>
<reference evidence="1" key="1">
    <citation type="submission" date="2022-06" db="EMBL/GenBank/DDBJ databases">
        <title>Isolation and characterization of Escherichia coli phage and its preliminary application.</title>
        <authorList>
            <person name="Sun X."/>
            <person name="Zhao C."/>
            <person name="Hu X."/>
            <person name="Xu S."/>
            <person name="Li X."/>
            <person name="Hu J."/>
            <person name="Zhang X."/>
        </authorList>
    </citation>
    <scope>NUCLEOTIDE SEQUENCE</scope>
</reference>
<organism evidence="1 2">
    <name type="scientific">Escherichia phage PO103-1</name>
    <dbReference type="NCBI Taxonomy" id="2961702"/>
    <lineage>
        <taxon>Viruses</taxon>
        <taxon>Duplodnaviria</taxon>
        <taxon>Heunggongvirae</taxon>
        <taxon>Uroviricota</taxon>
        <taxon>Caudoviricetes</taxon>
        <taxon>Chaseviridae</taxon>
        <taxon>Cleopatravirinae</taxon>
        <taxon>Carltongylesvirus</taxon>
        <taxon>Carltongylesvirus PO1031</taxon>
    </lineage>
</organism>
<evidence type="ECO:0000313" key="1">
    <source>
        <dbReference type="EMBL" id="UTQ80230.1"/>
    </source>
</evidence>
<dbReference type="GeneID" id="80831556"/>
<protein>
    <submittedName>
        <fullName evidence="1">Uncharacterized protein</fullName>
    </submittedName>
</protein>
<proteinExistence type="predicted"/>
<sequence>MFENEEVSLWSFLQGVKQIAENPEIKSAVISREMALFLGQHINLLEEQLDAARSGK</sequence>
<dbReference type="Proteomes" id="UP001164277">
    <property type="component" value="Segment"/>
</dbReference>
<evidence type="ECO:0000313" key="2">
    <source>
        <dbReference type="Proteomes" id="UP001164277"/>
    </source>
</evidence>
<dbReference type="EMBL" id="ON778463">
    <property type="protein sequence ID" value="UTQ80230.1"/>
    <property type="molecule type" value="Genomic_DNA"/>
</dbReference>
<accession>A0A9X9N9E8</accession>
<dbReference type="RefSeq" id="YP_010844416.1">
    <property type="nucleotide sequence ID" value="NC_079175.1"/>
</dbReference>